<proteinExistence type="predicted"/>
<accession>A0A395IPS1</accession>
<sequence length="258" mass="29833">MLVIKNTRVDSGIPKNRRREKWEAFRASDSPKREQVTTLDYGDIQEVELAAPAANLELLADIEERIHQVSVAIANHKRAHPVELDDADYTENRRTTRQKLEYDDKYELMHGLKDGRFMHSDDGQQDANMSGILKETEPYTEESGLRENLTFTRSADSAEYSLPLRQSVLAMRPRAISPMDTSGEEDIRTPVNDMEEGFASPRIQSETPEKIYSDFVKNLIENRTEGPVVNERRRRPTALQIWDEDDQRRMRRLDISTL</sequence>
<dbReference type="Proteomes" id="UP000249056">
    <property type="component" value="Unassembled WGS sequence"/>
</dbReference>
<evidence type="ECO:0000313" key="1">
    <source>
        <dbReference type="EMBL" id="RAL60349.1"/>
    </source>
</evidence>
<protein>
    <submittedName>
        <fullName evidence="1">Uncharacterized protein</fullName>
    </submittedName>
</protein>
<dbReference type="EMBL" id="QKRW01000041">
    <property type="protein sequence ID" value="RAL60349.1"/>
    <property type="molecule type" value="Genomic_DNA"/>
</dbReference>
<dbReference type="AlphaFoldDB" id="A0A395IPS1"/>
<comment type="caution">
    <text evidence="1">The sequence shown here is derived from an EMBL/GenBank/DDBJ whole genome shotgun (WGS) entry which is preliminary data.</text>
</comment>
<gene>
    <name evidence="1" type="ORF">DID88_000125</name>
</gene>
<dbReference type="OrthoDB" id="444325at2759"/>
<reference evidence="1 2" key="1">
    <citation type="submission" date="2018-06" db="EMBL/GenBank/DDBJ databases">
        <title>Genome Sequence of the Brown Rot Fungal Pathogen Monilinia fructigena.</title>
        <authorList>
            <person name="Landi L."/>
            <person name="De Miccolis Angelini R.M."/>
            <person name="Pollastro S."/>
            <person name="Abate D."/>
            <person name="Faretra F."/>
            <person name="Romanazzi G."/>
        </authorList>
    </citation>
    <scope>NUCLEOTIDE SEQUENCE [LARGE SCALE GENOMIC DNA]</scope>
    <source>
        <strain evidence="1 2">Mfrg269</strain>
    </source>
</reference>
<keyword evidence="2" id="KW-1185">Reference proteome</keyword>
<name>A0A395IPS1_9HELO</name>
<organism evidence="1 2">
    <name type="scientific">Monilinia fructigena</name>
    <dbReference type="NCBI Taxonomy" id="38457"/>
    <lineage>
        <taxon>Eukaryota</taxon>
        <taxon>Fungi</taxon>
        <taxon>Dikarya</taxon>
        <taxon>Ascomycota</taxon>
        <taxon>Pezizomycotina</taxon>
        <taxon>Leotiomycetes</taxon>
        <taxon>Helotiales</taxon>
        <taxon>Sclerotiniaceae</taxon>
        <taxon>Monilinia</taxon>
    </lineage>
</organism>
<evidence type="ECO:0000313" key="2">
    <source>
        <dbReference type="Proteomes" id="UP000249056"/>
    </source>
</evidence>